<sequence length="150" mass="16983">MHRRLTVLSRLSSQVLSECQGTHSTISPASSQIWTDCVLPKQPDQSSQAHALFNTRFKSTLAEFADELESVSEKFVEARDEIEYAQEDAETVYFNESHEAAKEAVQACLSLYTSIGEQLDESERGKLQRSQGMKMEQLREELAQLDTLHD</sequence>
<proteinExistence type="predicted"/>
<dbReference type="Proteomes" id="UP001485043">
    <property type="component" value="Unassembled WGS sequence"/>
</dbReference>
<accession>A0AAW1SV15</accession>
<keyword evidence="1" id="KW-0175">Coiled coil</keyword>
<evidence type="ECO:0000313" key="3">
    <source>
        <dbReference type="Proteomes" id="UP001485043"/>
    </source>
</evidence>
<evidence type="ECO:0000313" key="2">
    <source>
        <dbReference type="EMBL" id="KAK9858009.1"/>
    </source>
</evidence>
<dbReference type="EMBL" id="JALJOV010000941">
    <property type="protein sequence ID" value="KAK9858009.1"/>
    <property type="molecule type" value="Genomic_DNA"/>
</dbReference>
<protein>
    <submittedName>
        <fullName evidence="2">Uncharacterized protein</fullName>
    </submittedName>
</protein>
<feature type="coiled-coil region" evidence="1">
    <location>
        <begin position="61"/>
        <end position="88"/>
    </location>
</feature>
<reference evidence="2 3" key="1">
    <citation type="journal article" date="2024" name="Nat. Commun.">
        <title>Phylogenomics reveals the evolutionary origins of lichenization in chlorophyte algae.</title>
        <authorList>
            <person name="Puginier C."/>
            <person name="Libourel C."/>
            <person name="Otte J."/>
            <person name="Skaloud P."/>
            <person name="Haon M."/>
            <person name="Grisel S."/>
            <person name="Petersen M."/>
            <person name="Berrin J.G."/>
            <person name="Delaux P.M."/>
            <person name="Dal Grande F."/>
            <person name="Keller J."/>
        </authorList>
    </citation>
    <scope>NUCLEOTIDE SEQUENCE [LARGE SCALE GENOMIC DNA]</scope>
    <source>
        <strain evidence="2 3">SAG 2523</strain>
    </source>
</reference>
<dbReference type="InterPro" id="IPR053325">
    <property type="entry name" value="H3-Acetyl_Activator"/>
</dbReference>
<comment type="caution">
    <text evidence="2">The sequence shown here is derived from an EMBL/GenBank/DDBJ whole genome shotgun (WGS) entry which is preliminary data.</text>
</comment>
<evidence type="ECO:0000256" key="1">
    <source>
        <dbReference type="SAM" id="Coils"/>
    </source>
</evidence>
<keyword evidence="3" id="KW-1185">Reference proteome</keyword>
<dbReference type="PANTHER" id="PTHR35706:SF1">
    <property type="entry name" value="EMBRYOGENESIS-LIKE PROTEIN"/>
    <property type="match status" value="1"/>
</dbReference>
<dbReference type="PANTHER" id="PTHR35706">
    <property type="entry name" value="F14O23.11 PROTEIN"/>
    <property type="match status" value="1"/>
</dbReference>
<dbReference type="AlphaFoldDB" id="A0AAW1SV15"/>
<name>A0AAW1SV15_9CHLO</name>
<gene>
    <name evidence="2" type="ORF">WJX84_001105</name>
</gene>
<organism evidence="2 3">
    <name type="scientific">Apatococcus fuscideae</name>
    <dbReference type="NCBI Taxonomy" id="2026836"/>
    <lineage>
        <taxon>Eukaryota</taxon>
        <taxon>Viridiplantae</taxon>
        <taxon>Chlorophyta</taxon>
        <taxon>core chlorophytes</taxon>
        <taxon>Trebouxiophyceae</taxon>
        <taxon>Chlorellales</taxon>
        <taxon>Chlorellaceae</taxon>
        <taxon>Apatococcus</taxon>
    </lineage>
</organism>